<feature type="coiled-coil region" evidence="1">
    <location>
        <begin position="28"/>
        <end position="55"/>
    </location>
</feature>
<dbReference type="EMBL" id="VOSB01000010">
    <property type="protein sequence ID" value="TXE17847.1"/>
    <property type="molecule type" value="Genomic_DNA"/>
</dbReference>
<evidence type="ECO:0000256" key="2">
    <source>
        <dbReference type="SAM" id="Phobius"/>
    </source>
</evidence>
<evidence type="ECO:0000256" key="1">
    <source>
        <dbReference type="SAM" id="Coils"/>
    </source>
</evidence>
<keyword evidence="2" id="KW-1133">Transmembrane helix</keyword>
<organism evidence="3 4">
    <name type="scientific">Psychroserpens burtonensis</name>
    <dbReference type="NCBI Taxonomy" id="49278"/>
    <lineage>
        <taxon>Bacteria</taxon>
        <taxon>Pseudomonadati</taxon>
        <taxon>Bacteroidota</taxon>
        <taxon>Flavobacteriia</taxon>
        <taxon>Flavobacteriales</taxon>
        <taxon>Flavobacteriaceae</taxon>
        <taxon>Psychroserpens</taxon>
    </lineage>
</organism>
<evidence type="ECO:0000313" key="4">
    <source>
        <dbReference type="Proteomes" id="UP000321938"/>
    </source>
</evidence>
<keyword evidence="2" id="KW-0812">Transmembrane</keyword>
<accession>A0A5C7B7X6</accession>
<dbReference type="Proteomes" id="UP000321938">
    <property type="component" value="Unassembled WGS sequence"/>
</dbReference>
<dbReference type="STRING" id="1123037.GCA_000425305_00241"/>
<comment type="caution">
    <text evidence="3">The sequence shown here is derived from an EMBL/GenBank/DDBJ whole genome shotgun (WGS) entry which is preliminary data.</text>
</comment>
<protein>
    <submittedName>
        <fullName evidence="3">Uncharacterized protein</fullName>
    </submittedName>
</protein>
<evidence type="ECO:0000313" key="3">
    <source>
        <dbReference type="EMBL" id="TXE17847.1"/>
    </source>
</evidence>
<dbReference type="OrthoDB" id="1144727at2"/>
<dbReference type="AlphaFoldDB" id="A0A5C7B7X6"/>
<keyword evidence="2" id="KW-0472">Membrane</keyword>
<name>A0A5C7B7X6_9FLAO</name>
<proteinExistence type="predicted"/>
<reference evidence="3 4" key="1">
    <citation type="submission" date="2019-08" db="EMBL/GenBank/DDBJ databases">
        <title>Genome of Psychroserpens burtonensis ACAM 167.</title>
        <authorList>
            <person name="Bowman J.P."/>
        </authorList>
    </citation>
    <scope>NUCLEOTIDE SEQUENCE [LARGE SCALE GENOMIC DNA]</scope>
    <source>
        <strain evidence="3 4">ACAM 167</strain>
    </source>
</reference>
<keyword evidence="1" id="KW-0175">Coiled coil</keyword>
<sequence length="100" mass="11578">MVSQIKCPNCGIYNTNVDYCTNCNTLLSSKLRRELQFAEQEKVRKEKRNLEEEKAVSWIERFSKHRFLIVRVLAKTVRSIWLAFVAVGVFIAWLVSAIAA</sequence>
<keyword evidence="4" id="KW-1185">Reference proteome</keyword>
<gene>
    <name evidence="3" type="ORF">ES692_08080</name>
</gene>
<dbReference type="RefSeq" id="WP_147231545.1">
    <property type="nucleotide sequence ID" value="NZ_VOSB01000010.1"/>
</dbReference>
<feature type="transmembrane region" description="Helical" evidence="2">
    <location>
        <begin position="80"/>
        <end position="99"/>
    </location>
</feature>